<dbReference type="SUPFAM" id="SSF55060">
    <property type="entry name" value="GHMP Kinase, C-terminal domain"/>
    <property type="match status" value="1"/>
</dbReference>
<dbReference type="InterPro" id="IPR013750">
    <property type="entry name" value="GHMP_kinase_C_dom"/>
</dbReference>
<dbReference type="AlphaFoldDB" id="A0A6U0CWV2"/>
<dbReference type="PANTHER" id="PTHR10457:SF35">
    <property type="entry name" value="L-ARABINOKINASE"/>
    <property type="match status" value="1"/>
</dbReference>
<protein>
    <recommendedName>
        <fullName evidence="7">GHMP kinase C-terminal domain-containing protein</fullName>
    </recommendedName>
</protein>
<evidence type="ECO:0000256" key="1">
    <source>
        <dbReference type="ARBA" id="ARBA00022741"/>
    </source>
</evidence>
<dbReference type="GO" id="GO:0004335">
    <property type="term" value="F:galactokinase activity"/>
    <property type="evidence" value="ECO:0007669"/>
    <property type="project" value="TreeGrafter"/>
</dbReference>
<name>A0A6U0CWV2_9CHLO</name>
<gene>
    <name evidence="5" type="ORF">OLUC0939_LOCUS5103</name>
    <name evidence="6" type="ORF">OLUC0939_LOCUS5111</name>
</gene>
<dbReference type="PANTHER" id="PTHR10457">
    <property type="entry name" value="MEVALONATE KINASE/GALACTOKINASE"/>
    <property type="match status" value="1"/>
</dbReference>
<dbReference type="PRINTS" id="PR00959">
    <property type="entry name" value="MEVGALKINASE"/>
</dbReference>
<feature type="domain" description="GHMP kinase C-terminal" evidence="4">
    <location>
        <begin position="396"/>
        <end position="472"/>
    </location>
</feature>
<dbReference type="EMBL" id="HBDX01005936">
    <property type="protein sequence ID" value="CAD8224377.1"/>
    <property type="molecule type" value="Transcribed_RNA"/>
</dbReference>
<evidence type="ECO:0000313" key="5">
    <source>
        <dbReference type="EMBL" id="CAD8224377.1"/>
    </source>
</evidence>
<dbReference type="SUPFAM" id="SSF54211">
    <property type="entry name" value="Ribosomal protein S5 domain 2-like"/>
    <property type="match status" value="1"/>
</dbReference>
<keyword evidence="1" id="KW-0547">Nucleotide-binding</keyword>
<dbReference type="InterPro" id="IPR006204">
    <property type="entry name" value="GHMP_kinase_N_dom"/>
</dbReference>
<keyword evidence="2" id="KW-0067">ATP-binding</keyword>
<dbReference type="Pfam" id="PF00288">
    <property type="entry name" value="GHMP_kinases_N"/>
    <property type="match status" value="1"/>
</dbReference>
<dbReference type="GO" id="GO:0006012">
    <property type="term" value="P:galactose metabolic process"/>
    <property type="evidence" value="ECO:0007669"/>
    <property type="project" value="TreeGrafter"/>
</dbReference>
<dbReference type="GO" id="GO:0005524">
    <property type="term" value="F:ATP binding"/>
    <property type="evidence" value="ECO:0007669"/>
    <property type="project" value="UniProtKB-KW"/>
</dbReference>
<dbReference type="Gene3D" id="3.30.230.10">
    <property type="match status" value="1"/>
</dbReference>
<organism evidence="5">
    <name type="scientific">Ostreococcus sp. 'lucimarinus'</name>
    <dbReference type="NCBI Taxonomy" id="242159"/>
    <lineage>
        <taxon>Eukaryota</taxon>
        <taxon>Viridiplantae</taxon>
        <taxon>Chlorophyta</taxon>
        <taxon>Mamiellophyceae</taxon>
        <taxon>Mamiellales</taxon>
        <taxon>Bathycoccaceae</taxon>
        <taxon>Ostreococcus</taxon>
    </lineage>
</organism>
<dbReference type="Pfam" id="PF08544">
    <property type="entry name" value="GHMP_kinases_C"/>
    <property type="match status" value="1"/>
</dbReference>
<dbReference type="EMBL" id="HBDX01005947">
    <property type="protein sequence ID" value="CAD8224385.1"/>
    <property type="molecule type" value="Transcribed_RNA"/>
</dbReference>
<evidence type="ECO:0008006" key="7">
    <source>
        <dbReference type="Google" id="ProtNLM"/>
    </source>
</evidence>
<dbReference type="InterPro" id="IPR020568">
    <property type="entry name" value="Ribosomal_Su5_D2-typ_SF"/>
</dbReference>
<feature type="domain" description="GHMP kinase N-terminal" evidence="3">
    <location>
        <begin position="123"/>
        <end position="210"/>
    </location>
</feature>
<sequence>MGGIADYSGATVAQLGLGGRRTECRARFRDAASGTSGTFRARTVTIGTRGAEEEDARCFEARFDEVFDAETFDAGKTREYFERTPSAANERWAAYVAGAMGEFLRAISSDADASMKRARAWVKKLARCDCEIEIRSDVPQGKGVASSAAVEIAVARAVAASALRAGVVSEDDAARRFSAHVAMIPLYCQTAENDVVGAPCGFMDQYACFHSVDSASRGNFIAIDCDLANTSHDGAEDIYRLVPLPRKLRVWGIDSGVRHSNSGGSDYARVRCGTFMGKKILINEMNARLNRDVVPSKVCLCGVITARQWDEGSAGSPMSWSQHVDEEMTGKSFLARYISHDDEPNTTIDADSTYTLRATVSHAVREHARVREFLSILEDWPSDDVTADDDVRRLGRRLGDLMFASHSSYSSVGLGSTATDDLVRLVREVDVERNALFGAKITGGGSGGVVCVLGEDSPSARAAIDAVRREYAKKHSLTNLPDLLHASHVTDVD</sequence>
<evidence type="ECO:0000313" key="6">
    <source>
        <dbReference type="EMBL" id="CAD8224385.1"/>
    </source>
</evidence>
<proteinExistence type="predicted"/>
<dbReference type="InterPro" id="IPR014721">
    <property type="entry name" value="Ribsml_uS5_D2-typ_fold_subgr"/>
</dbReference>
<evidence type="ECO:0000259" key="4">
    <source>
        <dbReference type="Pfam" id="PF08544"/>
    </source>
</evidence>
<accession>A0A6U0CWV2</accession>
<dbReference type="GO" id="GO:0005829">
    <property type="term" value="C:cytosol"/>
    <property type="evidence" value="ECO:0007669"/>
    <property type="project" value="TreeGrafter"/>
</dbReference>
<evidence type="ECO:0000259" key="3">
    <source>
        <dbReference type="Pfam" id="PF00288"/>
    </source>
</evidence>
<dbReference type="InterPro" id="IPR036554">
    <property type="entry name" value="GHMP_kinase_C_sf"/>
</dbReference>
<dbReference type="Gene3D" id="3.30.70.890">
    <property type="entry name" value="GHMP kinase, C-terminal domain"/>
    <property type="match status" value="1"/>
</dbReference>
<reference evidence="5" key="1">
    <citation type="submission" date="2021-01" db="EMBL/GenBank/DDBJ databases">
        <authorList>
            <person name="Corre E."/>
            <person name="Pelletier E."/>
            <person name="Niang G."/>
            <person name="Scheremetjew M."/>
            <person name="Finn R."/>
            <person name="Kale V."/>
            <person name="Holt S."/>
            <person name="Cochrane G."/>
            <person name="Meng A."/>
            <person name="Brown T."/>
            <person name="Cohen L."/>
        </authorList>
    </citation>
    <scope>NUCLEOTIDE SEQUENCE</scope>
    <source>
        <strain evidence="5">Clade-A-BCC118000</strain>
    </source>
</reference>
<evidence type="ECO:0000256" key="2">
    <source>
        <dbReference type="ARBA" id="ARBA00022840"/>
    </source>
</evidence>